<comment type="caution">
    <text evidence="1">The sequence shown here is derived from an EMBL/GenBank/DDBJ whole genome shotgun (WGS) entry which is preliminary data.</text>
</comment>
<evidence type="ECO:0000313" key="1">
    <source>
        <dbReference type="EMBL" id="TDA95525.1"/>
    </source>
</evidence>
<proteinExistence type="predicted"/>
<reference evidence="1 2" key="1">
    <citation type="submission" date="2019-03" db="EMBL/GenBank/DDBJ databases">
        <title>Halomonas marinisediminis sp. nov., a moderately halophilic bacterium isolated from the Bohai Gulf.</title>
        <authorList>
            <person name="Ji X."/>
        </authorList>
    </citation>
    <scope>NUCLEOTIDE SEQUENCE [LARGE SCALE GENOMIC DNA]</scope>
    <source>
        <strain evidence="1 2">204</strain>
    </source>
</reference>
<keyword evidence="2" id="KW-1185">Reference proteome</keyword>
<name>A0ABY2D3V8_9GAMM</name>
<dbReference type="InterPro" id="IPR043148">
    <property type="entry name" value="TagF_C"/>
</dbReference>
<dbReference type="Proteomes" id="UP000294823">
    <property type="component" value="Unassembled WGS sequence"/>
</dbReference>
<dbReference type="NCBIfam" id="TIGR04396">
    <property type="entry name" value="surf_polysacc"/>
    <property type="match status" value="1"/>
</dbReference>
<dbReference type="InterPro" id="IPR030906">
    <property type="entry name" value="Surf_polysacc"/>
</dbReference>
<accession>A0ABY2D3V8</accession>
<dbReference type="Gene3D" id="3.40.50.12580">
    <property type="match status" value="1"/>
</dbReference>
<sequence length="468" mass="53430">MEEYMKKKLLCLPVEVYKREFDAKVFLGVKAIERGYQVVIGHHKDPVLLKTPVGFYLYKDHGRGSVRLVNKWYQDDCVVAALDEEGLIRKSDNLYKQSRINEETISRLEVVFAWGEDQKSLLERSGVEKNIVVSGNPRFDLLYLLNKASHQHDGCGDSGKEFGRKKVLVNTRFGSINSAIGDQYVENMRRCGELETEEDVKEWENFARNERIVFDEFIKLIDILGEEEELDVIIRPHPEELKDTYEKVAGKYPNIAVDFDSSLVEHLAWCDVLIHDGCTTAIEGKAMGKEVLGLRPPSVDYDYGTLANQFSINFETPRALVDYLKQPEQGGGRGEGLDLASSKIANFNSGDSFKKILDTIDGYEIPAVTLVDSKSCRSRKEFSHKAALALYKWFPVKSVFKSEFLGLDKFIDLRKTYDKYDRAYPRITLHEIYASIEKACRLSGDTHLLNRIDVEVLSHKSFRLSINP</sequence>
<protein>
    <submittedName>
        <fullName evidence="1">Uncharacterized protein</fullName>
    </submittedName>
</protein>
<gene>
    <name evidence="1" type="ORF">E0702_15310</name>
</gene>
<organism evidence="1 2">
    <name type="scientific">Halomonas marinisediminis</name>
    <dbReference type="NCBI Taxonomy" id="2546095"/>
    <lineage>
        <taxon>Bacteria</taxon>
        <taxon>Pseudomonadati</taxon>
        <taxon>Pseudomonadota</taxon>
        <taxon>Gammaproteobacteria</taxon>
        <taxon>Oceanospirillales</taxon>
        <taxon>Halomonadaceae</taxon>
        <taxon>Halomonas</taxon>
    </lineage>
</organism>
<dbReference type="EMBL" id="SLTR01000028">
    <property type="protein sequence ID" value="TDA95525.1"/>
    <property type="molecule type" value="Genomic_DNA"/>
</dbReference>
<evidence type="ECO:0000313" key="2">
    <source>
        <dbReference type="Proteomes" id="UP000294823"/>
    </source>
</evidence>